<dbReference type="Proteomes" id="UP000177515">
    <property type="component" value="Chromosome 2"/>
</dbReference>
<feature type="transmembrane region" description="Helical" evidence="1">
    <location>
        <begin position="84"/>
        <end position="106"/>
    </location>
</feature>
<dbReference type="Pfam" id="PF21001">
    <property type="entry name" value="YqiJ_N"/>
    <property type="match status" value="1"/>
</dbReference>
<gene>
    <name evidence="4" type="ORF">BKK80_30520</name>
</gene>
<keyword evidence="1" id="KW-0472">Membrane</keyword>
<dbReference type="InterPro" id="IPR048376">
    <property type="entry name" value="YqiJ_N"/>
</dbReference>
<feature type="transmembrane region" description="Helical" evidence="1">
    <location>
        <begin position="112"/>
        <end position="131"/>
    </location>
</feature>
<keyword evidence="1" id="KW-1133">Transmembrane helix</keyword>
<dbReference type="EMBL" id="CP017755">
    <property type="protein sequence ID" value="AOZ10001.1"/>
    <property type="molecule type" value="Genomic_DNA"/>
</dbReference>
<name>A0ABN4TUN5_9BURK</name>
<proteinExistence type="predicted"/>
<protein>
    <recommendedName>
        <fullName evidence="6">DUF1449 family protein</fullName>
    </recommendedName>
</protein>
<evidence type="ECO:0008006" key="6">
    <source>
        <dbReference type="Google" id="ProtNLM"/>
    </source>
</evidence>
<organism evidence="4 5">
    <name type="scientific">Cupriavidus malaysiensis</name>
    <dbReference type="NCBI Taxonomy" id="367825"/>
    <lineage>
        <taxon>Bacteria</taxon>
        <taxon>Pseudomonadati</taxon>
        <taxon>Pseudomonadota</taxon>
        <taxon>Betaproteobacteria</taxon>
        <taxon>Burkholderiales</taxon>
        <taxon>Burkholderiaceae</taxon>
        <taxon>Cupriavidus</taxon>
    </lineage>
</organism>
<evidence type="ECO:0000313" key="4">
    <source>
        <dbReference type="EMBL" id="AOZ10001.1"/>
    </source>
</evidence>
<feature type="domain" description="Inner membrane protein YqiJ N-terminal" evidence="3">
    <location>
        <begin position="10"/>
        <end position="132"/>
    </location>
</feature>
<feature type="domain" description="Inner membrane protein YqiJ OB-fold" evidence="2">
    <location>
        <begin position="155"/>
        <end position="218"/>
    </location>
</feature>
<evidence type="ECO:0000259" key="3">
    <source>
        <dbReference type="Pfam" id="PF21001"/>
    </source>
</evidence>
<evidence type="ECO:0000256" key="1">
    <source>
        <dbReference type="SAM" id="Phobius"/>
    </source>
</evidence>
<keyword evidence="1" id="KW-0812">Transmembrane</keyword>
<dbReference type="InterPro" id="IPR010840">
    <property type="entry name" value="YqiJ_OB"/>
</dbReference>
<evidence type="ECO:0000259" key="2">
    <source>
        <dbReference type="Pfam" id="PF07290"/>
    </source>
</evidence>
<dbReference type="Pfam" id="PF07290">
    <property type="entry name" value="YqiJ_OB"/>
    <property type="match status" value="1"/>
</dbReference>
<sequence length="226" mass="23157">MSELLHPGYVPFVVAIGAMVAIGTLEALALLAGLTLTGHADHFLTAHLPGPHAAAAGALDAGEGGGAGIVGACLGWLHVGRVPLLMLLILFLTGFSIAGLLLQWLLATATAHLLPGAVAAALATLAALPFVRGAGGLLVRYFPQDESSAVSESDFVGRVARITLGQASAEHPAGARLIDDHGRAHYIRVAPEDATQTLSRGQEVLVVARASGSLYRAIPNPRPDLL</sequence>
<evidence type="ECO:0000313" key="5">
    <source>
        <dbReference type="Proteomes" id="UP000177515"/>
    </source>
</evidence>
<feature type="transmembrane region" description="Helical" evidence="1">
    <location>
        <begin position="12"/>
        <end position="34"/>
    </location>
</feature>
<accession>A0ABN4TUN5</accession>
<dbReference type="RefSeq" id="WP_071072534.1">
    <property type="nucleotide sequence ID" value="NZ_CP017755.1"/>
</dbReference>
<keyword evidence="5" id="KW-1185">Reference proteome</keyword>
<reference evidence="4 5" key="1">
    <citation type="submission" date="2016-10" db="EMBL/GenBank/DDBJ databases">
        <title>Complete genome sequences of three Cupriavidus strains isolated from various Malaysian environments.</title>
        <authorList>
            <person name="Abdullah A.A.-A."/>
            <person name="Shafie N.A.H."/>
            <person name="Lau N.S."/>
        </authorList>
    </citation>
    <scope>NUCLEOTIDE SEQUENCE [LARGE SCALE GENOMIC DNA]</scope>
    <source>
        <strain evidence="4 5">USMAA1020</strain>
    </source>
</reference>